<reference evidence="2 3" key="3">
    <citation type="journal article" date="2010" name="BMC Genomics">
        <title>Transcriptome sequencing and comparative analysis of cucumber flowers with different sex types.</title>
        <authorList>
            <person name="Guo S."/>
            <person name="Zheng Y."/>
            <person name="Joung J.G."/>
            <person name="Liu S."/>
            <person name="Zhang Z."/>
            <person name="Crasta O.R."/>
            <person name="Sobral B.W."/>
            <person name="Xu Y."/>
            <person name="Huang S."/>
            <person name="Fei Z."/>
        </authorList>
    </citation>
    <scope>NUCLEOTIDE SEQUENCE [LARGE SCALE GENOMIC DNA]</scope>
    <source>
        <strain evidence="3">cv. 9930</strain>
    </source>
</reference>
<keyword evidence="3" id="KW-1185">Reference proteome</keyword>
<sequence>MGVRDDGCSADQSVGILREKKSKRSTSPMAVHEKKIGVRRTLGKGVRVGMRRSKSSIFGI</sequence>
<reference evidence="2 3" key="1">
    <citation type="journal article" date="2009" name="Nat. Genet.">
        <title>The genome of the cucumber, Cucumis sativus L.</title>
        <authorList>
            <person name="Huang S."/>
            <person name="Li R."/>
            <person name="Zhang Z."/>
            <person name="Li L."/>
            <person name="Gu X."/>
            <person name="Fan W."/>
            <person name="Lucas W.J."/>
            <person name="Wang X."/>
            <person name="Xie B."/>
            <person name="Ni P."/>
            <person name="Ren Y."/>
            <person name="Zhu H."/>
            <person name="Li J."/>
            <person name="Lin K."/>
            <person name="Jin W."/>
            <person name="Fei Z."/>
            <person name="Li G."/>
            <person name="Staub J."/>
            <person name="Kilian A."/>
            <person name="van der Vossen E.A."/>
            <person name="Wu Y."/>
            <person name="Guo J."/>
            <person name="He J."/>
            <person name="Jia Z."/>
            <person name="Ren Y."/>
            <person name="Tian G."/>
            <person name="Lu Y."/>
            <person name="Ruan J."/>
            <person name="Qian W."/>
            <person name="Wang M."/>
            <person name="Huang Q."/>
            <person name="Li B."/>
            <person name="Xuan Z."/>
            <person name="Cao J."/>
            <person name="Asan"/>
            <person name="Wu Z."/>
            <person name="Zhang J."/>
            <person name="Cai Q."/>
            <person name="Bai Y."/>
            <person name="Zhao B."/>
            <person name="Han Y."/>
            <person name="Li Y."/>
            <person name="Li X."/>
            <person name="Wang S."/>
            <person name="Shi Q."/>
            <person name="Liu S."/>
            <person name="Cho W.K."/>
            <person name="Kim J.Y."/>
            <person name="Xu Y."/>
            <person name="Heller-Uszynska K."/>
            <person name="Miao H."/>
            <person name="Cheng Z."/>
            <person name="Zhang S."/>
            <person name="Wu J."/>
            <person name="Yang Y."/>
            <person name="Kang H."/>
            <person name="Li M."/>
            <person name="Liang H."/>
            <person name="Ren X."/>
            <person name="Shi Z."/>
            <person name="Wen M."/>
            <person name="Jian M."/>
            <person name="Yang H."/>
            <person name="Zhang G."/>
            <person name="Yang Z."/>
            <person name="Chen R."/>
            <person name="Liu S."/>
            <person name="Li J."/>
            <person name="Ma L."/>
            <person name="Liu H."/>
            <person name="Zhou Y."/>
            <person name="Zhao J."/>
            <person name="Fang X."/>
            <person name="Li G."/>
            <person name="Fang L."/>
            <person name="Li Y."/>
            <person name="Liu D."/>
            <person name="Zheng H."/>
            <person name="Zhang Y."/>
            <person name="Qin N."/>
            <person name="Li Z."/>
            <person name="Yang G."/>
            <person name="Yang S."/>
            <person name="Bolund L."/>
            <person name="Kristiansen K."/>
            <person name="Zheng H."/>
            <person name="Li S."/>
            <person name="Zhang X."/>
            <person name="Yang H."/>
            <person name="Wang J."/>
            <person name="Sun R."/>
            <person name="Zhang B."/>
            <person name="Jiang S."/>
            <person name="Wang J."/>
            <person name="Du Y."/>
            <person name="Li S."/>
        </authorList>
    </citation>
    <scope>NUCLEOTIDE SEQUENCE [LARGE SCALE GENOMIC DNA]</scope>
    <source>
        <strain evidence="3">cv. 9930</strain>
    </source>
</reference>
<evidence type="ECO:0000313" key="2">
    <source>
        <dbReference type="EMBL" id="KGN47494.1"/>
    </source>
</evidence>
<feature type="region of interest" description="Disordered" evidence="1">
    <location>
        <begin position="1"/>
        <end position="31"/>
    </location>
</feature>
<name>A0A0A0KFC8_CUCSA</name>
<dbReference type="AlphaFoldDB" id="A0A0A0KFC8"/>
<accession>A0A0A0KFC8</accession>
<evidence type="ECO:0000256" key="1">
    <source>
        <dbReference type="SAM" id="MobiDB-lite"/>
    </source>
</evidence>
<reference evidence="2 3" key="2">
    <citation type="journal article" date="2009" name="PLoS ONE">
        <title>An integrated genetic and cytogenetic map of the cucumber genome.</title>
        <authorList>
            <person name="Ren Y."/>
            <person name="Zhang Z."/>
            <person name="Liu J."/>
            <person name="Staub J.E."/>
            <person name="Han Y."/>
            <person name="Cheng Z."/>
            <person name="Li X."/>
            <person name="Lu J."/>
            <person name="Miao H."/>
            <person name="Kang H."/>
            <person name="Xie B."/>
            <person name="Gu X."/>
            <person name="Wang X."/>
            <person name="Du Y."/>
            <person name="Jin W."/>
            <person name="Huang S."/>
        </authorList>
    </citation>
    <scope>NUCLEOTIDE SEQUENCE [LARGE SCALE GENOMIC DNA]</scope>
    <source>
        <strain evidence="3">cv. 9930</strain>
    </source>
</reference>
<protein>
    <submittedName>
        <fullName evidence="2">Uncharacterized protein</fullName>
    </submittedName>
</protein>
<proteinExistence type="predicted"/>
<evidence type="ECO:0000313" key="3">
    <source>
        <dbReference type="Proteomes" id="UP000029981"/>
    </source>
</evidence>
<reference evidence="2 3" key="4">
    <citation type="journal article" date="2011" name="BMC Genomics">
        <title>RNA-Seq improves annotation of protein-coding genes in the cucumber genome.</title>
        <authorList>
            <person name="Li Z."/>
            <person name="Zhang Z."/>
            <person name="Yan P."/>
            <person name="Huang S."/>
            <person name="Fei Z."/>
            <person name="Lin K."/>
        </authorList>
    </citation>
    <scope>NUCLEOTIDE SEQUENCE [LARGE SCALE GENOMIC DNA]</scope>
    <source>
        <strain evidence="3">cv. 9930</strain>
    </source>
</reference>
<dbReference type="EMBL" id="CM002927">
    <property type="protein sequence ID" value="KGN47494.1"/>
    <property type="molecule type" value="Genomic_DNA"/>
</dbReference>
<dbReference type="Proteomes" id="UP000029981">
    <property type="component" value="Chromosome 6"/>
</dbReference>
<gene>
    <name evidence="2" type="ORF">Csa_6G344230</name>
</gene>
<dbReference type="Gramene" id="KGN47494">
    <property type="protein sequence ID" value="KGN47494"/>
    <property type="gene ID" value="Csa_6G344230"/>
</dbReference>
<organism evidence="2 3">
    <name type="scientific">Cucumis sativus</name>
    <name type="common">Cucumber</name>
    <dbReference type="NCBI Taxonomy" id="3659"/>
    <lineage>
        <taxon>Eukaryota</taxon>
        <taxon>Viridiplantae</taxon>
        <taxon>Streptophyta</taxon>
        <taxon>Embryophyta</taxon>
        <taxon>Tracheophyta</taxon>
        <taxon>Spermatophyta</taxon>
        <taxon>Magnoliopsida</taxon>
        <taxon>eudicotyledons</taxon>
        <taxon>Gunneridae</taxon>
        <taxon>Pentapetalae</taxon>
        <taxon>rosids</taxon>
        <taxon>fabids</taxon>
        <taxon>Cucurbitales</taxon>
        <taxon>Cucurbitaceae</taxon>
        <taxon>Benincaseae</taxon>
        <taxon>Cucumis</taxon>
    </lineage>
</organism>